<dbReference type="SUPFAM" id="SSF52402">
    <property type="entry name" value="Adenine nucleotide alpha hydrolases-like"/>
    <property type="match status" value="1"/>
</dbReference>
<comment type="cofactor">
    <cofactor evidence="2">
        <name>FAD</name>
        <dbReference type="ChEBI" id="CHEBI:57692"/>
    </cofactor>
    <text evidence="2">Binds 1 FAD per dimer.</text>
</comment>
<comment type="similarity">
    <text evidence="1">Belongs to the ETF alpha-subunit/FixB family.</text>
</comment>
<feature type="domain" description="Electron transfer flavoprotein alpha/beta-subunit N-terminal" evidence="3">
    <location>
        <begin position="5"/>
        <end position="209"/>
    </location>
</feature>
<reference evidence="5" key="1">
    <citation type="submission" date="2017-04" db="EMBL/GenBank/DDBJ databases">
        <title>Function of individual gut microbiota members based on whole genome sequencing of pure cultures obtained from chicken caecum.</title>
        <authorList>
            <person name="Medvecky M."/>
            <person name="Cejkova D."/>
            <person name="Polansky O."/>
            <person name="Karasova D."/>
            <person name="Kubasova T."/>
            <person name="Cizek A."/>
            <person name="Rychlik I."/>
        </authorList>
    </citation>
    <scope>NUCLEOTIDE SEQUENCE [LARGE SCALE GENOMIC DNA]</scope>
    <source>
        <strain evidence="5">An75</strain>
    </source>
</reference>
<dbReference type="InterPro" id="IPR001308">
    <property type="entry name" value="ETF_a/FixB"/>
</dbReference>
<dbReference type="CDD" id="cd01715">
    <property type="entry name" value="ETF_alpha"/>
    <property type="match status" value="1"/>
</dbReference>
<evidence type="ECO:0000313" key="5">
    <source>
        <dbReference type="Proteomes" id="UP000195455"/>
    </source>
</evidence>
<dbReference type="Pfam" id="PF00766">
    <property type="entry name" value="ETF_alpha"/>
    <property type="match status" value="1"/>
</dbReference>
<dbReference type="RefSeq" id="WP_087989100.1">
    <property type="nucleotide sequence ID" value="NZ_CAKNQI010000013.1"/>
</dbReference>
<organism evidence="4 5">
    <name type="scientific">Anaerotignum lactatifermentans</name>
    <dbReference type="NCBI Taxonomy" id="160404"/>
    <lineage>
        <taxon>Bacteria</taxon>
        <taxon>Bacillati</taxon>
        <taxon>Bacillota</taxon>
        <taxon>Clostridia</taxon>
        <taxon>Lachnospirales</taxon>
        <taxon>Anaerotignaceae</taxon>
        <taxon>Anaerotignum</taxon>
    </lineage>
</organism>
<dbReference type="InterPro" id="IPR014729">
    <property type="entry name" value="Rossmann-like_a/b/a_fold"/>
</dbReference>
<gene>
    <name evidence="4" type="ORF">B5G26_06275</name>
</gene>
<feature type="binding site" evidence="2">
    <location>
        <position position="310"/>
    </location>
    <ligand>
        <name>FAD</name>
        <dbReference type="ChEBI" id="CHEBI:57692"/>
    </ligand>
</feature>
<keyword evidence="2" id="KW-0285">Flavoprotein</keyword>
<dbReference type="PANTHER" id="PTHR43153:SF1">
    <property type="entry name" value="ELECTRON TRANSFER FLAVOPROTEIN SUBUNIT ALPHA, MITOCHONDRIAL"/>
    <property type="match status" value="1"/>
</dbReference>
<sequence>MSNGIYVVVEQRSGKVQNVGLELIGEATRLKADLKDDVYAVLLGSGIEGEVDKLYHYGADKVILVDHPYLKEYVTEPYTKAVTEIIKKFDPEIMLFGASSIGRDVAPRVASRVRTGLVADTTGLRMAKTQEEYDKEAAMGCADPTRALLMTRPAFGGNIMATLMCPRTKPQMATVRPGVMKRIDKDETRKGELIKFDVDFTEADMNVEILEVVKSDKKSVDLTEAKLIVSGGRGIGGPQGFDMIRDVADALGAEVGSSRACVDAGWIEKDRQVGQTGKTVRPDLYMACGISGAIQHVAGMEGSELVISINKNDTAPIFEVSDLGIVGDVKQILPKLADAIRKYKANKATN</sequence>
<dbReference type="SMART" id="SM00893">
    <property type="entry name" value="ETF"/>
    <property type="match status" value="1"/>
</dbReference>
<dbReference type="InterPro" id="IPR014731">
    <property type="entry name" value="ETF_asu_C"/>
</dbReference>
<dbReference type="PANTHER" id="PTHR43153">
    <property type="entry name" value="ELECTRON TRANSFER FLAVOPROTEIN ALPHA"/>
    <property type="match status" value="1"/>
</dbReference>
<dbReference type="Gene3D" id="3.40.50.1220">
    <property type="entry name" value="TPP-binding domain"/>
    <property type="match status" value="1"/>
</dbReference>
<feature type="binding site" evidence="2">
    <location>
        <position position="233"/>
    </location>
    <ligand>
        <name>FAD</name>
        <dbReference type="ChEBI" id="CHEBI:57692"/>
    </ligand>
</feature>
<keyword evidence="2" id="KW-0274">FAD</keyword>
<feature type="binding site" evidence="2">
    <location>
        <begin position="258"/>
        <end position="259"/>
    </location>
    <ligand>
        <name>FAD</name>
        <dbReference type="ChEBI" id="CHEBI:57692"/>
    </ligand>
</feature>
<dbReference type="PIRSF" id="PIRSF000089">
    <property type="entry name" value="Electra_flavoP_a"/>
    <property type="match status" value="1"/>
</dbReference>
<dbReference type="GO" id="GO:0050660">
    <property type="term" value="F:flavin adenine dinucleotide binding"/>
    <property type="evidence" value="ECO:0007669"/>
    <property type="project" value="InterPro"/>
</dbReference>
<dbReference type="Proteomes" id="UP000195455">
    <property type="component" value="Unassembled WGS sequence"/>
</dbReference>
<evidence type="ECO:0000259" key="3">
    <source>
        <dbReference type="SMART" id="SM00893"/>
    </source>
</evidence>
<dbReference type="Gene3D" id="3.40.50.620">
    <property type="entry name" value="HUPs"/>
    <property type="match status" value="1"/>
</dbReference>
<protein>
    <submittedName>
        <fullName evidence="4">Electron transfer flavoprotein subunit alpha</fullName>
    </submittedName>
</protein>
<dbReference type="GO" id="GO:0009055">
    <property type="term" value="F:electron transfer activity"/>
    <property type="evidence" value="ECO:0007669"/>
    <property type="project" value="InterPro"/>
</dbReference>
<comment type="caution">
    <text evidence="4">The sequence shown here is derived from an EMBL/GenBank/DDBJ whole genome shotgun (WGS) entry which is preliminary data.</text>
</comment>
<dbReference type="Pfam" id="PF01012">
    <property type="entry name" value="ETF"/>
    <property type="match status" value="1"/>
</dbReference>
<evidence type="ECO:0000313" key="4">
    <source>
        <dbReference type="EMBL" id="OUN43900.1"/>
    </source>
</evidence>
<evidence type="ECO:0000256" key="1">
    <source>
        <dbReference type="ARBA" id="ARBA00005817"/>
    </source>
</evidence>
<evidence type="ECO:0000256" key="2">
    <source>
        <dbReference type="PIRSR" id="PIRSR000089-1"/>
    </source>
</evidence>
<accession>A0A1Y3UEU1</accession>
<dbReference type="EMBL" id="NFHM01000007">
    <property type="protein sequence ID" value="OUN43900.1"/>
    <property type="molecule type" value="Genomic_DNA"/>
</dbReference>
<dbReference type="InterPro" id="IPR033947">
    <property type="entry name" value="ETF_alpha_N"/>
</dbReference>
<dbReference type="InterPro" id="IPR029035">
    <property type="entry name" value="DHS-like_NAD/FAD-binding_dom"/>
</dbReference>
<proteinExistence type="inferred from homology"/>
<name>A0A1Y3UEU1_9FIRM</name>
<dbReference type="InterPro" id="IPR014730">
    <property type="entry name" value="ETF_a/b_N"/>
</dbReference>
<dbReference type="AlphaFoldDB" id="A0A1Y3UEU1"/>
<dbReference type="SUPFAM" id="SSF52467">
    <property type="entry name" value="DHS-like NAD/FAD-binding domain"/>
    <property type="match status" value="1"/>
</dbReference>
<dbReference type="GO" id="GO:0033539">
    <property type="term" value="P:fatty acid beta-oxidation using acyl-CoA dehydrogenase"/>
    <property type="evidence" value="ECO:0007669"/>
    <property type="project" value="TreeGrafter"/>
</dbReference>
<feature type="binding site" evidence="2">
    <location>
        <begin position="289"/>
        <end position="296"/>
    </location>
    <ligand>
        <name>FAD</name>
        <dbReference type="ChEBI" id="CHEBI:57692"/>
    </ligand>
</feature>
<feature type="binding site" evidence="2">
    <location>
        <begin position="272"/>
        <end position="276"/>
    </location>
    <ligand>
        <name>FAD</name>
        <dbReference type="ChEBI" id="CHEBI:57692"/>
    </ligand>
</feature>